<evidence type="ECO:0000256" key="1">
    <source>
        <dbReference type="SAM" id="MobiDB-lite"/>
    </source>
</evidence>
<evidence type="ECO:0000313" key="2">
    <source>
        <dbReference type="EMBL" id="GMR31549.1"/>
    </source>
</evidence>
<name>A0AAN5C794_9BILA</name>
<reference evidence="3" key="1">
    <citation type="submission" date="2022-10" db="EMBL/GenBank/DDBJ databases">
        <title>Genome assembly of Pristionchus species.</title>
        <authorList>
            <person name="Yoshida K."/>
            <person name="Sommer R.J."/>
        </authorList>
    </citation>
    <scope>NUCLEOTIDE SEQUENCE [LARGE SCALE GENOMIC DNA]</scope>
    <source>
        <strain evidence="3">RS5460</strain>
    </source>
</reference>
<feature type="compositionally biased region" description="Low complexity" evidence="1">
    <location>
        <begin position="118"/>
        <end position="130"/>
    </location>
</feature>
<protein>
    <submittedName>
        <fullName evidence="2">Uncharacterized protein</fullName>
    </submittedName>
</protein>
<feature type="region of interest" description="Disordered" evidence="1">
    <location>
        <begin position="111"/>
        <end position="130"/>
    </location>
</feature>
<keyword evidence="3" id="KW-1185">Reference proteome</keyword>
<gene>
    <name evidence="2" type="ORF">PMAYCL1PPCAC_01744</name>
</gene>
<feature type="non-terminal residue" evidence="2">
    <location>
        <position position="130"/>
    </location>
</feature>
<organism evidence="2 3">
    <name type="scientific">Pristionchus mayeri</name>
    <dbReference type="NCBI Taxonomy" id="1317129"/>
    <lineage>
        <taxon>Eukaryota</taxon>
        <taxon>Metazoa</taxon>
        <taxon>Ecdysozoa</taxon>
        <taxon>Nematoda</taxon>
        <taxon>Chromadorea</taxon>
        <taxon>Rhabditida</taxon>
        <taxon>Rhabditina</taxon>
        <taxon>Diplogasteromorpha</taxon>
        <taxon>Diplogasteroidea</taxon>
        <taxon>Neodiplogasteridae</taxon>
        <taxon>Pristionchus</taxon>
    </lineage>
</organism>
<dbReference type="AlphaFoldDB" id="A0AAN5C794"/>
<feature type="region of interest" description="Disordered" evidence="1">
    <location>
        <begin position="1"/>
        <end position="62"/>
    </location>
</feature>
<dbReference type="Proteomes" id="UP001328107">
    <property type="component" value="Unassembled WGS sequence"/>
</dbReference>
<evidence type="ECO:0000313" key="3">
    <source>
        <dbReference type="Proteomes" id="UP001328107"/>
    </source>
</evidence>
<sequence length="130" mass="14723">PSQPPSGRKKDDAQYDEERGERKKHKKENKKDDEKGVSVRISIHGEAPSSSENENDDERPYMCDIFDDATAKDDTLSLEVRRYRNSEGLKTINSGRGTQEDQESTNCIYLQQISSDQPTTTVDPTDNVTK</sequence>
<comment type="caution">
    <text evidence="2">The sequence shown here is derived from an EMBL/GenBank/DDBJ whole genome shotgun (WGS) entry which is preliminary data.</text>
</comment>
<dbReference type="EMBL" id="BTRK01000001">
    <property type="protein sequence ID" value="GMR31549.1"/>
    <property type="molecule type" value="Genomic_DNA"/>
</dbReference>
<feature type="compositionally biased region" description="Basic and acidic residues" evidence="1">
    <location>
        <begin position="8"/>
        <end position="21"/>
    </location>
</feature>
<accession>A0AAN5C794</accession>
<proteinExistence type="predicted"/>
<feature type="non-terminal residue" evidence="2">
    <location>
        <position position="1"/>
    </location>
</feature>